<dbReference type="AlphaFoldDB" id="A0ABD1ZQF9"/>
<comment type="caution">
    <text evidence="1">The sequence shown here is derived from an EMBL/GenBank/DDBJ whole genome shotgun (WGS) entry which is preliminary data.</text>
</comment>
<proteinExistence type="predicted"/>
<accession>A0ABD1ZQF9</accession>
<dbReference type="Proteomes" id="UP001605036">
    <property type="component" value="Unassembled WGS sequence"/>
</dbReference>
<organism evidence="1 2">
    <name type="scientific">Riccia fluitans</name>
    <dbReference type="NCBI Taxonomy" id="41844"/>
    <lineage>
        <taxon>Eukaryota</taxon>
        <taxon>Viridiplantae</taxon>
        <taxon>Streptophyta</taxon>
        <taxon>Embryophyta</taxon>
        <taxon>Marchantiophyta</taxon>
        <taxon>Marchantiopsida</taxon>
        <taxon>Marchantiidae</taxon>
        <taxon>Marchantiales</taxon>
        <taxon>Ricciaceae</taxon>
        <taxon>Riccia</taxon>
    </lineage>
</organism>
<dbReference type="EMBL" id="JBHFFA010000001">
    <property type="protein sequence ID" value="KAL2653678.1"/>
    <property type="molecule type" value="Genomic_DNA"/>
</dbReference>
<evidence type="ECO:0000313" key="2">
    <source>
        <dbReference type="Proteomes" id="UP001605036"/>
    </source>
</evidence>
<evidence type="ECO:0000313" key="1">
    <source>
        <dbReference type="EMBL" id="KAL2653678.1"/>
    </source>
</evidence>
<reference evidence="1 2" key="1">
    <citation type="submission" date="2024-09" db="EMBL/GenBank/DDBJ databases">
        <title>Chromosome-scale assembly of Riccia fluitans.</title>
        <authorList>
            <person name="Paukszto L."/>
            <person name="Sawicki J."/>
            <person name="Karawczyk K."/>
            <person name="Piernik-Szablinska J."/>
            <person name="Szczecinska M."/>
            <person name="Mazdziarz M."/>
        </authorList>
    </citation>
    <scope>NUCLEOTIDE SEQUENCE [LARGE SCALE GENOMIC DNA]</scope>
    <source>
        <strain evidence="1">Rf_01</strain>
        <tissue evidence="1">Aerial parts of the thallus</tissue>
    </source>
</reference>
<keyword evidence="2" id="KW-1185">Reference proteome</keyword>
<sequence>MVVRVGCLQGWPSSWPTVRFRTIGATGNKDPSAEDPTKIFSSNLRHKTRMQEHGLIARAGTSSPSDDCCCYRSICCPRGTAFCCLTASSIPLGPSYPLLLRHRHWGHIGGDGEADFFRRTEES</sequence>
<gene>
    <name evidence="1" type="ORF">R1flu_021806</name>
</gene>
<protein>
    <submittedName>
        <fullName evidence="1">Uncharacterized protein</fullName>
    </submittedName>
</protein>
<name>A0ABD1ZQF9_9MARC</name>